<dbReference type="InParanoid" id="G0QIQ3"/>
<dbReference type="RefSeq" id="XP_004040187.1">
    <property type="nucleotide sequence ID" value="XM_004040139.1"/>
</dbReference>
<keyword evidence="2" id="KW-1133">Transmembrane helix</keyword>
<feature type="transmembrane region" description="Helical" evidence="2">
    <location>
        <begin position="400"/>
        <end position="421"/>
    </location>
</feature>
<organism evidence="3 4">
    <name type="scientific">Ichthyophthirius multifiliis</name>
    <name type="common">White spot disease agent</name>
    <name type="synonym">Ich</name>
    <dbReference type="NCBI Taxonomy" id="5932"/>
    <lineage>
        <taxon>Eukaryota</taxon>
        <taxon>Sar</taxon>
        <taxon>Alveolata</taxon>
        <taxon>Ciliophora</taxon>
        <taxon>Intramacronucleata</taxon>
        <taxon>Oligohymenophorea</taxon>
        <taxon>Hymenostomatida</taxon>
        <taxon>Ophryoglenina</taxon>
        <taxon>Ichthyophthirius</taxon>
    </lineage>
</organism>
<sequence>MSEIQNNKKYHIVQGIVEKSADFSLKIYNKVGLHNIYIEDMVKLLNQFSAPFIFRITCLLDSQINQTIYNAQQTQKTIIYQTNKKKQELIEKTQQTKDKLTKNQLIVKVKNSKIAQKADDYGNIIIDEIEQQLVQLKKQLAKTLNNQYLEEEKSELEDQCKLDLYLRANKLGHNLNSLGKQVIVSYMNYLQSLPVIQLAHKQYTAADAKFLVARANIESFIDVVFCTVLTQNIINPILSVLQVQYNKSKESVIIIIQNIKNCNIKQILALAKYKYETLYQTLCISLKQNKLSLIFTKDFYIKKKSFIQNDIKQLMFDVNSIRIKAIEKGIDLYKQSLEQFKIKLELDLYKQSIQQFKIKKIINFGAYKMVNDFFLQNNRKIQRKNYYKYIYIYYLFKEFIYIYIYIFIYNHIFLILAIYLYI</sequence>
<keyword evidence="2" id="KW-0812">Transmembrane</keyword>
<dbReference type="GeneID" id="14911062"/>
<dbReference type="EMBL" id="GL983042">
    <property type="protein sequence ID" value="EGR34883.1"/>
    <property type="molecule type" value="Genomic_DNA"/>
</dbReference>
<evidence type="ECO:0000256" key="2">
    <source>
        <dbReference type="SAM" id="Phobius"/>
    </source>
</evidence>
<protein>
    <submittedName>
        <fullName evidence="3">Uncharacterized protein</fullName>
    </submittedName>
</protein>
<gene>
    <name evidence="3" type="ORF">IMG5_001120</name>
</gene>
<dbReference type="OrthoDB" id="10600116at2759"/>
<evidence type="ECO:0000313" key="4">
    <source>
        <dbReference type="Proteomes" id="UP000008983"/>
    </source>
</evidence>
<evidence type="ECO:0000313" key="3">
    <source>
        <dbReference type="EMBL" id="EGR34883.1"/>
    </source>
</evidence>
<name>G0QIQ3_ICHMU</name>
<dbReference type="eggNOG" id="ENOG502T2XX">
    <property type="taxonomic scope" value="Eukaryota"/>
</dbReference>
<dbReference type="OMA" id="HYVQDIL"/>
<keyword evidence="2" id="KW-0472">Membrane</keyword>
<keyword evidence="4" id="KW-1185">Reference proteome</keyword>
<keyword evidence="1" id="KW-0175">Coiled coil</keyword>
<evidence type="ECO:0000256" key="1">
    <source>
        <dbReference type="SAM" id="Coils"/>
    </source>
</evidence>
<accession>G0QIQ3</accession>
<dbReference type="Proteomes" id="UP000008983">
    <property type="component" value="Unassembled WGS sequence"/>
</dbReference>
<reference evidence="3 4" key="1">
    <citation type="submission" date="2011-07" db="EMBL/GenBank/DDBJ databases">
        <authorList>
            <person name="Coyne R."/>
            <person name="Brami D."/>
            <person name="Johnson J."/>
            <person name="Hostetler J."/>
            <person name="Hannick L."/>
            <person name="Clark T."/>
            <person name="Cassidy-Hanley D."/>
            <person name="Inman J."/>
        </authorList>
    </citation>
    <scope>NUCLEOTIDE SEQUENCE [LARGE SCALE GENOMIC DNA]</scope>
    <source>
        <strain evidence="3 4">G5</strain>
    </source>
</reference>
<feature type="coiled-coil region" evidence="1">
    <location>
        <begin position="83"/>
        <end position="146"/>
    </location>
</feature>
<proteinExistence type="predicted"/>
<dbReference type="AlphaFoldDB" id="G0QIQ3"/>